<dbReference type="RefSeq" id="WP_265163890.1">
    <property type="nucleotide sequence ID" value="NZ_CP069620.1"/>
</dbReference>
<name>A0ABY6NSG9_9FLAO</name>
<reference evidence="2" key="1">
    <citation type="submission" date="2021-02" db="EMBL/GenBank/DDBJ databases">
        <title>Salinimicrobium sp. nov. isolated from seawater in Tongyeong, Republic of Korea.</title>
        <authorList>
            <person name="Lee S.-J."/>
        </authorList>
    </citation>
    <scope>NUCLEOTIDE SEQUENCE</scope>
    <source>
        <strain evidence="2">HN-2-9-2</strain>
    </source>
</reference>
<evidence type="ECO:0000313" key="2">
    <source>
        <dbReference type="EMBL" id="UZH55516.1"/>
    </source>
</evidence>
<dbReference type="PANTHER" id="PTHR43377:SF1">
    <property type="entry name" value="BILIVERDIN REDUCTASE A"/>
    <property type="match status" value="1"/>
</dbReference>
<proteinExistence type="predicted"/>
<feature type="domain" description="Gfo/Idh/MocA-like oxidoreductase N-terminal" evidence="1">
    <location>
        <begin position="57"/>
        <end position="152"/>
    </location>
</feature>
<organism evidence="2 3">
    <name type="scientific">Salinimicrobium tongyeongense</name>
    <dbReference type="NCBI Taxonomy" id="2809707"/>
    <lineage>
        <taxon>Bacteria</taxon>
        <taxon>Pseudomonadati</taxon>
        <taxon>Bacteroidota</taxon>
        <taxon>Flavobacteriia</taxon>
        <taxon>Flavobacteriales</taxon>
        <taxon>Flavobacteriaceae</taxon>
        <taxon>Salinimicrobium</taxon>
    </lineage>
</organism>
<evidence type="ECO:0000259" key="1">
    <source>
        <dbReference type="Pfam" id="PF01408"/>
    </source>
</evidence>
<gene>
    <name evidence="2" type="ORF">JRG66_01050</name>
</gene>
<dbReference type="Gene3D" id="3.40.50.720">
    <property type="entry name" value="NAD(P)-binding Rossmann-like Domain"/>
    <property type="match status" value="1"/>
</dbReference>
<evidence type="ECO:0000313" key="3">
    <source>
        <dbReference type="Proteomes" id="UP001163981"/>
    </source>
</evidence>
<dbReference type="InterPro" id="IPR000683">
    <property type="entry name" value="Gfo/Idh/MocA-like_OxRdtase_N"/>
</dbReference>
<dbReference type="InterPro" id="IPR036291">
    <property type="entry name" value="NAD(P)-bd_dom_sf"/>
</dbReference>
<protein>
    <submittedName>
        <fullName evidence="2">Gfo/Idh/MocA family oxidoreductase</fullName>
    </submittedName>
</protein>
<dbReference type="PANTHER" id="PTHR43377">
    <property type="entry name" value="BILIVERDIN REDUCTASE A"/>
    <property type="match status" value="1"/>
</dbReference>
<dbReference type="Proteomes" id="UP001163981">
    <property type="component" value="Chromosome"/>
</dbReference>
<dbReference type="EMBL" id="CP069620">
    <property type="protein sequence ID" value="UZH55516.1"/>
    <property type="molecule type" value="Genomic_DNA"/>
</dbReference>
<dbReference type="Pfam" id="PF01408">
    <property type="entry name" value="GFO_IDH_MocA"/>
    <property type="match status" value="1"/>
</dbReference>
<sequence>MAKEKIRLGVIGMSPGNGHPYSWSAIFNGYERGTMNSCPFPAIPDYLNKRSFPEDSLGEIGEVTHIWTQDYNLSSHIAQASKIPNVVRNLEQMLEEVDAVLLARDDAALHYDLAIPFLKASIPIFIDKPLALSVKGAQKLLAAQEYSNQIFSCTSLRFAKELQLTYNDLDHIGTVRHIEASVPKKWDTYAVHIIEPIIAQLPNRGALKDVIPFNKNGMKMCLVEWERISAYLKVTGSTPCPLQLEFFGEKGSVQKRFINAYDSFKASLQHFVLLVKGEASNVKREETLEVIEIIEKGRK</sequence>
<dbReference type="SUPFAM" id="SSF51735">
    <property type="entry name" value="NAD(P)-binding Rossmann-fold domains"/>
    <property type="match status" value="1"/>
</dbReference>
<dbReference type="InterPro" id="IPR051450">
    <property type="entry name" value="Gfo/Idh/MocA_Oxidoreductases"/>
</dbReference>
<keyword evidence="3" id="KW-1185">Reference proteome</keyword>
<accession>A0ABY6NSG9</accession>